<dbReference type="RefSeq" id="WP_145774993.1">
    <property type="nucleotide sequence ID" value="NZ_BAAATQ010000108.1"/>
</dbReference>
<sequence length="225" mass="24417">MDQSDNPFEQGERGHTVLVVADNELRRRGLANMLASLEAPIKVNAIVAAHPDRVPCDRLFDLLIVACDDLGAESLDGVVEAARGQGAKILLLIGRGAACLDTVMRLPSNGFLIQDDVTKDALAQALDRMVVGEVPMPGVLANRLLERARGAVARERHDVVRLTPRERETLVLLAEGLSNKQIARRMLISQHGVKRLVASILTKLNCSNRTLAAAMAIRQGLLEEV</sequence>
<evidence type="ECO:0000259" key="4">
    <source>
        <dbReference type="PROSITE" id="PS50043"/>
    </source>
</evidence>
<dbReference type="GO" id="GO:0006355">
    <property type="term" value="P:regulation of DNA-templated transcription"/>
    <property type="evidence" value="ECO:0007669"/>
    <property type="project" value="InterPro"/>
</dbReference>
<dbReference type="OrthoDB" id="3630021at2"/>
<dbReference type="SMART" id="SM00421">
    <property type="entry name" value="HTH_LUXR"/>
    <property type="match status" value="1"/>
</dbReference>
<proteinExistence type="predicted"/>
<keyword evidence="1" id="KW-0805">Transcription regulation</keyword>
<protein>
    <submittedName>
        <fullName evidence="5">DNA-binding NarL/FixJ family response regulator</fullName>
    </submittedName>
</protein>
<dbReference type="PANTHER" id="PTHR44688">
    <property type="entry name" value="DNA-BINDING TRANSCRIPTIONAL ACTIVATOR DEVR_DOSR"/>
    <property type="match status" value="1"/>
</dbReference>
<keyword evidence="2 5" id="KW-0238">DNA-binding</keyword>
<dbReference type="InterPro" id="IPR000792">
    <property type="entry name" value="Tscrpt_reg_LuxR_C"/>
</dbReference>
<evidence type="ECO:0000313" key="6">
    <source>
        <dbReference type="Proteomes" id="UP000319825"/>
    </source>
</evidence>
<dbReference type="CDD" id="cd06170">
    <property type="entry name" value="LuxR_C_like"/>
    <property type="match status" value="1"/>
</dbReference>
<feature type="domain" description="HTH luxR-type" evidence="4">
    <location>
        <begin position="155"/>
        <end position="220"/>
    </location>
</feature>
<gene>
    <name evidence="5" type="ORF">JD77_03110</name>
</gene>
<keyword evidence="6" id="KW-1185">Reference proteome</keyword>
<evidence type="ECO:0000313" key="5">
    <source>
        <dbReference type="EMBL" id="TWH68122.1"/>
    </source>
</evidence>
<dbReference type="AlphaFoldDB" id="A0A562IB51"/>
<dbReference type="Gene3D" id="3.40.50.2300">
    <property type="match status" value="1"/>
</dbReference>
<dbReference type="PROSITE" id="PS50043">
    <property type="entry name" value="HTH_LUXR_2"/>
    <property type="match status" value="1"/>
</dbReference>
<dbReference type="InterPro" id="IPR016032">
    <property type="entry name" value="Sig_transdc_resp-reg_C-effctor"/>
</dbReference>
<dbReference type="GO" id="GO:0003677">
    <property type="term" value="F:DNA binding"/>
    <property type="evidence" value="ECO:0007669"/>
    <property type="project" value="UniProtKB-KW"/>
</dbReference>
<accession>A0A562IB51</accession>
<organism evidence="5 6">
    <name type="scientific">Micromonospora olivasterospora</name>
    <dbReference type="NCBI Taxonomy" id="1880"/>
    <lineage>
        <taxon>Bacteria</taxon>
        <taxon>Bacillati</taxon>
        <taxon>Actinomycetota</taxon>
        <taxon>Actinomycetes</taxon>
        <taxon>Micromonosporales</taxon>
        <taxon>Micromonosporaceae</taxon>
        <taxon>Micromonospora</taxon>
    </lineage>
</organism>
<keyword evidence="3" id="KW-0804">Transcription</keyword>
<evidence type="ECO:0000256" key="2">
    <source>
        <dbReference type="ARBA" id="ARBA00023125"/>
    </source>
</evidence>
<dbReference type="Pfam" id="PF00196">
    <property type="entry name" value="GerE"/>
    <property type="match status" value="1"/>
</dbReference>
<evidence type="ECO:0000256" key="3">
    <source>
        <dbReference type="ARBA" id="ARBA00023163"/>
    </source>
</evidence>
<dbReference type="SUPFAM" id="SSF46894">
    <property type="entry name" value="C-terminal effector domain of the bipartite response regulators"/>
    <property type="match status" value="1"/>
</dbReference>
<comment type="caution">
    <text evidence="5">The sequence shown here is derived from an EMBL/GenBank/DDBJ whole genome shotgun (WGS) entry which is preliminary data.</text>
</comment>
<dbReference type="PRINTS" id="PR00038">
    <property type="entry name" value="HTHLUXR"/>
</dbReference>
<dbReference type="EMBL" id="VLKE01000001">
    <property type="protein sequence ID" value="TWH68122.1"/>
    <property type="molecule type" value="Genomic_DNA"/>
</dbReference>
<dbReference type="Proteomes" id="UP000319825">
    <property type="component" value="Unassembled WGS sequence"/>
</dbReference>
<evidence type="ECO:0000256" key="1">
    <source>
        <dbReference type="ARBA" id="ARBA00023015"/>
    </source>
</evidence>
<name>A0A562IB51_MICOL</name>
<dbReference type="PANTHER" id="PTHR44688:SF16">
    <property type="entry name" value="DNA-BINDING TRANSCRIPTIONAL ACTIVATOR DEVR_DOSR"/>
    <property type="match status" value="1"/>
</dbReference>
<reference evidence="5 6" key="1">
    <citation type="submission" date="2019-07" db="EMBL/GenBank/DDBJ databases">
        <title>R&amp;d 2014.</title>
        <authorList>
            <person name="Klenk H.-P."/>
        </authorList>
    </citation>
    <scope>NUCLEOTIDE SEQUENCE [LARGE SCALE GENOMIC DNA]</scope>
    <source>
        <strain evidence="5 6">DSM 43868</strain>
    </source>
</reference>